<evidence type="ECO:0000256" key="2">
    <source>
        <dbReference type="ARBA" id="ARBA00022679"/>
    </source>
</evidence>
<feature type="compositionally biased region" description="Basic and acidic residues" evidence="10">
    <location>
        <begin position="925"/>
        <end position="935"/>
    </location>
</feature>
<dbReference type="FunFam" id="1.10.510.10:FF:000182">
    <property type="entry name" value="MAP kinase kinase kinase mkh1"/>
    <property type="match status" value="1"/>
</dbReference>
<proteinExistence type="predicted"/>
<dbReference type="SMART" id="SM00220">
    <property type="entry name" value="S_TKc"/>
    <property type="match status" value="1"/>
</dbReference>
<evidence type="ECO:0000256" key="6">
    <source>
        <dbReference type="ARBA" id="ARBA00047919"/>
    </source>
</evidence>
<feature type="compositionally biased region" description="Basic and acidic residues" evidence="10">
    <location>
        <begin position="792"/>
        <end position="804"/>
    </location>
</feature>
<feature type="compositionally biased region" description="Basic and acidic residues" evidence="10">
    <location>
        <begin position="328"/>
        <end position="348"/>
    </location>
</feature>
<evidence type="ECO:0000256" key="3">
    <source>
        <dbReference type="ARBA" id="ARBA00022741"/>
    </source>
</evidence>
<evidence type="ECO:0000256" key="5">
    <source>
        <dbReference type="ARBA" id="ARBA00022840"/>
    </source>
</evidence>
<dbReference type="InterPro" id="IPR011009">
    <property type="entry name" value="Kinase-like_dom_sf"/>
</dbReference>
<feature type="region of interest" description="Disordered" evidence="10">
    <location>
        <begin position="1"/>
        <end position="130"/>
    </location>
</feature>
<keyword evidence="2" id="KW-0808">Transferase</keyword>
<feature type="compositionally biased region" description="Basic and acidic residues" evidence="10">
    <location>
        <begin position="1148"/>
        <end position="1157"/>
    </location>
</feature>
<feature type="region of interest" description="Disordered" evidence="10">
    <location>
        <begin position="328"/>
        <end position="521"/>
    </location>
</feature>
<feature type="compositionally biased region" description="Basic and acidic residues" evidence="10">
    <location>
        <begin position="818"/>
        <end position="834"/>
    </location>
</feature>
<feature type="compositionally biased region" description="Polar residues" evidence="10">
    <location>
        <begin position="1054"/>
        <end position="1064"/>
    </location>
</feature>
<feature type="region of interest" description="Disordered" evidence="10">
    <location>
        <begin position="792"/>
        <end position="900"/>
    </location>
</feature>
<comment type="caution">
    <text evidence="12">The sequence shown here is derived from an EMBL/GenBank/DDBJ whole genome shotgun (WGS) entry which is preliminary data.</text>
</comment>
<evidence type="ECO:0000259" key="11">
    <source>
        <dbReference type="PROSITE" id="PS50011"/>
    </source>
</evidence>
<feature type="compositionally biased region" description="Pro residues" evidence="10">
    <location>
        <begin position="45"/>
        <end position="54"/>
    </location>
</feature>
<dbReference type="OrthoDB" id="266718at2759"/>
<dbReference type="CDD" id="cd06629">
    <property type="entry name" value="STKc_Bck1_like"/>
    <property type="match status" value="1"/>
</dbReference>
<accession>A0A1E3BEA1</accession>
<feature type="compositionally biased region" description="Basic and acidic residues" evidence="10">
    <location>
        <begin position="491"/>
        <end position="504"/>
    </location>
</feature>
<dbReference type="EMBL" id="JXNT01000005">
    <property type="protein sequence ID" value="ODM19257.1"/>
    <property type="molecule type" value="Genomic_DNA"/>
</dbReference>
<dbReference type="GO" id="GO:0004707">
    <property type="term" value="F:MAP kinase activity"/>
    <property type="evidence" value="ECO:0007669"/>
    <property type="project" value="UniProtKB-EC"/>
</dbReference>
<feature type="compositionally biased region" description="Basic and acidic residues" evidence="10">
    <location>
        <begin position="1089"/>
        <end position="1099"/>
    </location>
</feature>
<dbReference type="Pfam" id="PF00069">
    <property type="entry name" value="Pkinase"/>
    <property type="match status" value="1"/>
</dbReference>
<dbReference type="InterPro" id="IPR008271">
    <property type="entry name" value="Ser/Thr_kinase_AS"/>
</dbReference>
<feature type="binding site" evidence="9">
    <location>
        <position position="1306"/>
    </location>
    <ligand>
        <name>ATP</name>
        <dbReference type="ChEBI" id="CHEBI:30616"/>
    </ligand>
</feature>
<feature type="region of interest" description="Disordered" evidence="10">
    <location>
        <begin position="1246"/>
        <end position="1272"/>
    </location>
</feature>
<feature type="compositionally biased region" description="Low complexity" evidence="10">
    <location>
        <begin position="468"/>
        <end position="477"/>
    </location>
</feature>
<evidence type="ECO:0000256" key="8">
    <source>
        <dbReference type="ARBA" id="ARBA00068103"/>
    </source>
</evidence>
<feature type="domain" description="Protein kinase" evidence="11">
    <location>
        <begin position="1277"/>
        <end position="1546"/>
    </location>
</feature>
<sequence>MDGQRQQYVPLPPPPSLQNSQSHIITSLPPPPPRHPPTQTQGVVLPPPPGPPPNAAYAKVPQQHGGLAWQQAWARQPVPQTFPPPPPPPLIPSNPTQNQHLAYNRQPAALSIPPPPPSSDGQSLTSATYIPMGDSFGPGVGIPAYADSYSRPTYDSYGQTAASQSYEPVNADPSHKRDAHAPATPLGRNGPSSLGLPENVLSPGQSNSVNRTTDLSKSPSHRHNNSSASLGGMSPSEASTQWPLERVLLWLAKNGFSKDWQETFRALELQGADFIELGYGSNGFGNFGKMHKVVYPQLAKECEKSGTGWDSIREREEGKKMRRLIRQIHDQGHHDAGSLTPRRQEPHSAVDNSPRLEPVFPAHSAVESSPGLKASHNQRQNAQMRSVTMPNYPPSIHDTPALDPTPPETSTWVPADHHRTLLSAVSDNHRRQRSNDSAHLPLSARPHEDSPKSGSPAAQPATLVHHGLSSSSTSDLSVRFEHSRGNSSDSTRGRYYERSKDQEGARPSPQDPYNRHWNGSEILHREQNKILKFFKKKARPNDSSHPSPEELHLESPTSPVHTRGTYTPYGYPNYSRSDVSLNGRPLSGSQSDFERLPVRPKPAQKGKKFVFVTMDGWNYRLVDITDIDSVGTIRSAICQNLGISDWTSTQIFLTEPGQTEHDDPLDDSLLTVTQRTKSDPFGSLKFFVRGAHPHPGANNAAHFTGLGVSFPEKAAASPTTGPHHVHRKPLDEEALSRISPHHQPLQQTRSPVTKLPARDISQPFIGVSPAADGSAEPTGTHLDPEKAALLARQEEHSREIERKQKANNITRGPPLTQQRKDAVYGETGYRREGVIDFDSPRISPYEDKKAEHLVPHRKPPTAPNESNTLTKVNSLRKKDSDRPRIQQAPQPQPQPQSHGLGAALASMGRLTSAIGTPSTNPADNKAPKDTPDELKAAPAAWNETPKTPIATEKSPISATSPVPKPALQSRKSYGPEFDFEEANVSFQRTPDLQEDDSDDDDDDSDDGLFAIPIANQSQEKGQGSATASPEAQKAARPSLTLDTEPRASKGRSVTFKTPSTSGESFVNGGGDNREMPAPTPFGAAESPEDERPPRRDSFARGDIWASRPPVEGVIDNLDDFFPNVDLDAPYLEGQGGSPPTSPASKNPAEVDSHRTQRQDGYAPASSFNQDGEPTIKPQDPGVVARRNVNRSGGGLTRMKSIREVAKGANQTSRSRSVAHSGPQKSGDILRRKSTKMFGAKIMQISPRPGRRLNQLDPIPQNKPSQEPVPQRQPTFRIIRGQLIGKGTFGRVYLGMNADNGEVLAVKQVDINPRLAGQDRDRVKDMVSALNQEIDTMQHLEHPNIVQYLGCERGELSISIYLEYISGGSVGSCLRKHGKFEESVVQSLTRQTLDGLAYLHHQGILHRDLKADNILLDLDGSCRISDFGISKKTDDIYGNDSTNSMQGSVFWMAPEVIQSQGQGYSAKVDIWSLGCVVLEMFAGRRPWSREEAIGAIFKLGSLNQAPPIPEDVSMNISPAALAFMYDCFTVDSSDRPTAETLLTHPFCAPDSKYNFLDTELYAKIRHVL</sequence>
<feature type="region of interest" description="Disordered" evidence="10">
    <location>
        <begin position="912"/>
        <end position="1231"/>
    </location>
</feature>
<keyword evidence="5 9" id="KW-0067">ATP-binding</keyword>
<dbReference type="PROSITE" id="PS00107">
    <property type="entry name" value="PROTEIN_KINASE_ATP"/>
    <property type="match status" value="1"/>
</dbReference>
<feature type="compositionally biased region" description="Polar residues" evidence="10">
    <location>
        <begin position="375"/>
        <end position="389"/>
    </location>
</feature>
<dbReference type="InterPro" id="IPR050538">
    <property type="entry name" value="MAP_kinase_kinase_kinase"/>
</dbReference>
<comment type="catalytic activity">
    <reaction evidence="6">
        <text>L-threonyl-[protein] + ATP = O-phospho-L-threonyl-[protein] + ADP + H(+)</text>
        <dbReference type="Rhea" id="RHEA:46608"/>
        <dbReference type="Rhea" id="RHEA-COMP:11060"/>
        <dbReference type="Rhea" id="RHEA-COMP:11605"/>
        <dbReference type="ChEBI" id="CHEBI:15378"/>
        <dbReference type="ChEBI" id="CHEBI:30013"/>
        <dbReference type="ChEBI" id="CHEBI:30616"/>
        <dbReference type="ChEBI" id="CHEBI:61977"/>
        <dbReference type="ChEBI" id="CHEBI:456216"/>
        <dbReference type="EC" id="2.7.11.24"/>
    </reaction>
    <physiologicalReaction direction="left-to-right" evidence="6">
        <dbReference type="Rhea" id="RHEA:46609"/>
    </physiologicalReaction>
</comment>
<dbReference type="InterPro" id="IPR017441">
    <property type="entry name" value="Protein_kinase_ATP_BS"/>
</dbReference>
<dbReference type="STRING" id="573508.A0A1E3BEA1"/>
<keyword evidence="4" id="KW-0418">Kinase</keyword>
<keyword evidence="13" id="KW-1185">Reference proteome</keyword>
<organism evidence="12 13">
    <name type="scientific">Aspergillus cristatus</name>
    <name type="common">Chinese Fuzhuan brick tea-fermentation fungus</name>
    <name type="synonym">Eurotium cristatum</name>
    <dbReference type="NCBI Taxonomy" id="573508"/>
    <lineage>
        <taxon>Eukaryota</taxon>
        <taxon>Fungi</taxon>
        <taxon>Dikarya</taxon>
        <taxon>Ascomycota</taxon>
        <taxon>Pezizomycotina</taxon>
        <taxon>Eurotiomycetes</taxon>
        <taxon>Eurotiomycetidae</taxon>
        <taxon>Eurotiales</taxon>
        <taxon>Aspergillaceae</taxon>
        <taxon>Aspergillus</taxon>
        <taxon>Aspergillus subgen. Aspergillus</taxon>
    </lineage>
</organism>
<feature type="region of interest" description="Disordered" evidence="10">
    <location>
        <begin position="155"/>
        <end position="237"/>
    </location>
</feature>
<dbReference type="Proteomes" id="UP000094569">
    <property type="component" value="Unassembled WGS sequence"/>
</dbReference>
<evidence type="ECO:0000256" key="7">
    <source>
        <dbReference type="ARBA" id="ARBA00048130"/>
    </source>
</evidence>
<feature type="compositionally biased region" description="Polar residues" evidence="10">
    <location>
        <begin position="155"/>
        <end position="167"/>
    </location>
</feature>
<evidence type="ECO:0000256" key="10">
    <source>
        <dbReference type="SAM" id="MobiDB-lite"/>
    </source>
</evidence>
<reference evidence="12 13" key="1">
    <citation type="journal article" date="2016" name="BMC Genomics">
        <title>Comparative genomic and transcriptomic analyses of the Fuzhuan brick tea-fermentation fungus Aspergillus cristatus.</title>
        <authorList>
            <person name="Ge Y."/>
            <person name="Wang Y."/>
            <person name="Liu Y."/>
            <person name="Tan Y."/>
            <person name="Ren X."/>
            <person name="Zhang X."/>
            <person name="Hyde K.D."/>
            <person name="Liu Y."/>
            <person name="Liu Z."/>
        </authorList>
    </citation>
    <scope>NUCLEOTIDE SEQUENCE [LARGE SCALE GENOMIC DNA]</scope>
    <source>
        <strain evidence="12 13">GZAAS20.1005</strain>
    </source>
</reference>
<evidence type="ECO:0000256" key="4">
    <source>
        <dbReference type="ARBA" id="ARBA00022777"/>
    </source>
</evidence>
<feature type="compositionally biased region" description="Polar residues" evidence="10">
    <location>
        <begin position="913"/>
        <end position="922"/>
    </location>
</feature>
<feature type="compositionally biased region" description="Polar residues" evidence="10">
    <location>
        <begin position="1014"/>
        <end position="1029"/>
    </location>
</feature>
<comment type="catalytic activity">
    <reaction evidence="7">
        <text>L-seryl-[protein] + ATP = O-phospho-L-seryl-[protein] + ADP + H(+)</text>
        <dbReference type="Rhea" id="RHEA:17989"/>
        <dbReference type="Rhea" id="RHEA-COMP:9863"/>
        <dbReference type="Rhea" id="RHEA-COMP:11604"/>
        <dbReference type="ChEBI" id="CHEBI:15378"/>
        <dbReference type="ChEBI" id="CHEBI:29999"/>
        <dbReference type="ChEBI" id="CHEBI:30616"/>
        <dbReference type="ChEBI" id="CHEBI:83421"/>
        <dbReference type="ChEBI" id="CHEBI:456216"/>
        <dbReference type="EC" id="2.7.11.24"/>
    </reaction>
    <physiologicalReaction direction="left-to-right" evidence="7">
        <dbReference type="Rhea" id="RHEA:17990"/>
    </physiologicalReaction>
</comment>
<feature type="compositionally biased region" description="Basic and acidic residues" evidence="10">
    <location>
        <begin position="427"/>
        <end position="436"/>
    </location>
</feature>
<dbReference type="PANTHER" id="PTHR48016:SF48">
    <property type="entry name" value="SERINE_THREONINE-PROTEIN KINASE BCK1_SLK1_SSP31"/>
    <property type="match status" value="1"/>
</dbReference>
<evidence type="ECO:0000256" key="9">
    <source>
        <dbReference type="PROSITE-ProRule" id="PRU10141"/>
    </source>
</evidence>
<evidence type="ECO:0000313" key="12">
    <source>
        <dbReference type="EMBL" id="ODM19257.1"/>
    </source>
</evidence>
<feature type="compositionally biased region" description="Polar residues" evidence="10">
    <location>
        <begin position="1208"/>
        <end position="1217"/>
    </location>
</feature>
<dbReference type="VEuPathDB" id="FungiDB:SI65_05874"/>
<evidence type="ECO:0000313" key="13">
    <source>
        <dbReference type="Proteomes" id="UP000094569"/>
    </source>
</evidence>
<dbReference type="PROSITE" id="PS00108">
    <property type="entry name" value="PROTEIN_KINASE_ST"/>
    <property type="match status" value="1"/>
</dbReference>
<dbReference type="SUPFAM" id="SSF56112">
    <property type="entry name" value="Protein kinase-like (PK-like)"/>
    <property type="match status" value="1"/>
</dbReference>
<feature type="compositionally biased region" description="Polar residues" evidence="10">
    <location>
        <begin position="202"/>
        <end position="218"/>
    </location>
</feature>
<dbReference type="PANTHER" id="PTHR48016">
    <property type="entry name" value="MAP KINASE KINASE KINASE SSK2-RELATED-RELATED"/>
    <property type="match status" value="1"/>
</dbReference>
<feature type="compositionally biased region" description="Basic and acidic residues" evidence="10">
    <location>
        <begin position="539"/>
        <end position="553"/>
    </location>
</feature>
<keyword evidence="3 9" id="KW-0547">Nucleotide-binding</keyword>
<protein>
    <recommendedName>
        <fullName evidence="8">Mitogen-activated protein kinase kinae kinase bck1</fullName>
        <ecNumber evidence="1">2.7.11.24</ecNumber>
    </recommendedName>
</protein>
<evidence type="ECO:0000256" key="1">
    <source>
        <dbReference type="ARBA" id="ARBA00012411"/>
    </source>
</evidence>
<dbReference type="PROSITE" id="PS50011">
    <property type="entry name" value="PROTEIN_KINASE_DOM"/>
    <property type="match status" value="1"/>
</dbReference>
<gene>
    <name evidence="12" type="ORF">SI65_05874</name>
</gene>
<feature type="region of interest" description="Disordered" evidence="10">
    <location>
        <begin position="537"/>
        <end position="581"/>
    </location>
</feature>
<feature type="compositionally biased region" description="Basic and acidic residues" evidence="10">
    <location>
        <begin position="844"/>
        <end position="854"/>
    </location>
</feature>
<dbReference type="Gene3D" id="1.10.510.10">
    <property type="entry name" value="Transferase(Phosphotransferase) domain 1"/>
    <property type="match status" value="1"/>
</dbReference>
<dbReference type="GO" id="GO:0005524">
    <property type="term" value="F:ATP binding"/>
    <property type="evidence" value="ECO:0007669"/>
    <property type="project" value="UniProtKB-UniRule"/>
</dbReference>
<feature type="compositionally biased region" description="Polar residues" evidence="10">
    <location>
        <begin position="863"/>
        <end position="873"/>
    </location>
</feature>
<feature type="compositionally biased region" description="Pro residues" evidence="10">
    <location>
        <begin position="80"/>
        <end position="92"/>
    </location>
</feature>
<feature type="compositionally biased region" description="Acidic residues" evidence="10">
    <location>
        <begin position="992"/>
        <end position="1006"/>
    </location>
</feature>
<name>A0A1E3BEA1_ASPCR</name>
<dbReference type="InterPro" id="IPR000719">
    <property type="entry name" value="Prot_kinase_dom"/>
</dbReference>
<dbReference type="EC" id="2.7.11.24" evidence="1"/>